<dbReference type="InterPro" id="IPR036271">
    <property type="entry name" value="Tet_transcr_reg_TetR-rel_C_sf"/>
</dbReference>
<comment type="caution">
    <text evidence="7">The sequence shown here is derived from an EMBL/GenBank/DDBJ whole genome shotgun (WGS) entry which is preliminary data.</text>
</comment>
<evidence type="ECO:0000259" key="6">
    <source>
        <dbReference type="PROSITE" id="PS50977"/>
    </source>
</evidence>
<feature type="DNA-binding region" description="H-T-H motif" evidence="4">
    <location>
        <begin position="38"/>
        <end position="57"/>
    </location>
</feature>
<dbReference type="Gene3D" id="1.10.357.10">
    <property type="entry name" value="Tetracycline Repressor, domain 2"/>
    <property type="match status" value="1"/>
</dbReference>
<evidence type="ECO:0000256" key="3">
    <source>
        <dbReference type="ARBA" id="ARBA00023163"/>
    </source>
</evidence>
<evidence type="ECO:0000313" key="7">
    <source>
        <dbReference type="EMBL" id="MFC4500601.1"/>
    </source>
</evidence>
<feature type="region of interest" description="Disordered" evidence="5">
    <location>
        <begin position="197"/>
        <end position="244"/>
    </location>
</feature>
<dbReference type="PANTHER" id="PTHR47506">
    <property type="entry name" value="TRANSCRIPTIONAL REGULATORY PROTEIN"/>
    <property type="match status" value="1"/>
</dbReference>
<evidence type="ECO:0000256" key="5">
    <source>
        <dbReference type="SAM" id="MobiDB-lite"/>
    </source>
</evidence>
<dbReference type="Proteomes" id="UP001595839">
    <property type="component" value="Unassembled WGS sequence"/>
</dbReference>
<dbReference type="PROSITE" id="PS50977">
    <property type="entry name" value="HTH_TETR_2"/>
    <property type="match status" value="1"/>
</dbReference>
<accession>A0ABV9APC2</accession>
<keyword evidence="3" id="KW-0804">Transcription</keyword>
<evidence type="ECO:0000313" key="8">
    <source>
        <dbReference type="Proteomes" id="UP001595839"/>
    </source>
</evidence>
<dbReference type="EMBL" id="JBHSFK010000008">
    <property type="protein sequence ID" value="MFC4500601.1"/>
    <property type="molecule type" value="Genomic_DNA"/>
</dbReference>
<proteinExistence type="predicted"/>
<keyword evidence="1" id="KW-0805">Transcription regulation</keyword>
<dbReference type="SUPFAM" id="SSF48498">
    <property type="entry name" value="Tetracyclin repressor-like, C-terminal domain"/>
    <property type="match status" value="1"/>
</dbReference>
<dbReference type="InterPro" id="IPR009057">
    <property type="entry name" value="Homeodomain-like_sf"/>
</dbReference>
<dbReference type="InterPro" id="IPR001647">
    <property type="entry name" value="HTH_TetR"/>
</dbReference>
<dbReference type="SUPFAM" id="SSF46689">
    <property type="entry name" value="Homeodomain-like"/>
    <property type="match status" value="1"/>
</dbReference>
<keyword evidence="2 4" id="KW-0238">DNA-binding</keyword>
<reference evidence="8" key="1">
    <citation type="journal article" date="2019" name="Int. J. Syst. Evol. Microbiol.">
        <title>The Global Catalogue of Microorganisms (GCM) 10K type strain sequencing project: providing services to taxonomists for standard genome sequencing and annotation.</title>
        <authorList>
            <consortium name="The Broad Institute Genomics Platform"/>
            <consortium name="The Broad Institute Genome Sequencing Center for Infectious Disease"/>
            <person name="Wu L."/>
            <person name="Ma J."/>
        </authorList>
    </citation>
    <scope>NUCLEOTIDE SEQUENCE [LARGE SCALE GENOMIC DNA]</scope>
    <source>
        <strain evidence="8">CGMCC 4.7177</strain>
    </source>
</reference>
<keyword evidence="8" id="KW-1185">Reference proteome</keyword>
<dbReference type="PRINTS" id="PR00455">
    <property type="entry name" value="HTHTETR"/>
</dbReference>
<evidence type="ECO:0000256" key="4">
    <source>
        <dbReference type="PROSITE-ProRule" id="PRU00335"/>
    </source>
</evidence>
<name>A0ABV9APC2_9ACTN</name>
<organism evidence="7 8">
    <name type="scientific">Streptomyces vulcanius</name>
    <dbReference type="NCBI Taxonomy" id="1441876"/>
    <lineage>
        <taxon>Bacteria</taxon>
        <taxon>Bacillati</taxon>
        <taxon>Actinomycetota</taxon>
        <taxon>Actinomycetes</taxon>
        <taxon>Kitasatosporales</taxon>
        <taxon>Streptomycetaceae</taxon>
        <taxon>Streptomyces</taxon>
    </lineage>
</organism>
<dbReference type="Pfam" id="PF00440">
    <property type="entry name" value="TetR_N"/>
    <property type="match status" value="1"/>
</dbReference>
<sequence>MTELEKGPRGLRRGRGARERILSASQQLFRDQGINCTGMDQLCAVAEVSKRTLYQHFTGKDELIAECLRRFDPDILPEVFDRTDLTPRERLLAAFDVHSPLCPFIAAAVEIPDPDHPARVQARTYKKAFAARLTDTAREAGATNPEQLGEQLALLLDGASARSRVLNTEAFTTAAAIAAVLVDNAIPTAAAAAAAGASAVEQHGQDHDDDDDDAGRGGAPRSGRGAVAEHPGQGHILDRITEQM</sequence>
<evidence type="ECO:0000256" key="2">
    <source>
        <dbReference type="ARBA" id="ARBA00023125"/>
    </source>
</evidence>
<protein>
    <submittedName>
        <fullName evidence="7">TetR/AcrR family transcriptional regulator</fullName>
    </submittedName>
</protein>
<dbReference type="RefSeq" id="WP_381171523.1">
    <property type="nucleotide sequence ID" value="NZ_JBHSFK010000008.1"/>
</dbReference>
<evidence type="ECO:0000256" key="1">
    <source>
        <dbReference type="ARBA" id="ARBA00023015"/>
    </source>
</evidence>
<feature type="domain" description="HTH tetR-type" evidence="6">
    <location>
        <begin position="15"/>
        <end position="75"/>
    </location>
</feature>
<gene>
    <name evidence="7" type="ORF">ACFPIH_13850</name>
</gene>
<dbReference type="PANTHER" id="PTHR47506:SF1">
    <property type="entry name" value="HTH-TYPE TRANSCRIPTIONAL REGULATOR YJDC"/>
    <property type="match status" value="1"/>
</dbReference>